<dbReference type="Proteomes" id="UP000653454">
    <property type="component" value="Unassembled WGS sequence"/>
</dbReference>
<dbReference type="GO" id="GO:0005654">
    <property type="term" value="C:nucleoplasm"/>
    <property type="evidence" value="ECO:0007669"/>
    <property type="project" value="TreeGrafter"/>
</dbReference>
<evidence type="ECO:0000256" key="6">
    <source>
        <dbReference type="ARBA" id="ARBA00023163"/>
    </source>
</evidence>
<dbReference type="PROSITE" id="PS00028">
    <property type="entry name" value="ZINC_FINGER_C2H2_1"/>
    <property type="match status" value="7"/>
</dbReference>
<dbReference type="EMBL" id="CAJHNJ030000009">
    <property type="protein sequence ID" value="CAG9106337.1"/>
    <property type="molecule type" value="Genomic_DNA"/>
</dbReference>
<dbReference type="GO" id="GO:0008270">
    <property type="term" value="F:zinc ion binding"/>
    <property type="evidence" value="ECO:0007669"/>
    <property type="project" value="UniProtKB-KW"/>
</dbReference>
<evidence type="ECO:0000259" key="9">
    <source>
        <dbReference type="PROSITE" id="PS50157"/>
    </source>
</evidence>
<feature type="domain" description="C2H2-type" evidence="9">
    <location>
        <begin position="138"/>
        <end position="166"/>
    </location>
</feature>
<dbReference type="InterPro" id="IPR013087">
    <property type="entry name" value="Znf_C2H2_type"/>
</dbReference>
<evidence type="ECO:0000256" key="8">
    <source>
        <dbReference type="PROSITE-ProRule" id="PRU00042"/>
    </source>
</evidence>
<dbReference type="GO" id="GO:0000978">
    <property type="term" value="F:RNA polymerase II cis-regulatory region sequence-specific DNA binding"/>
    <property type="evidence" value="ECO:0007669"/>
    <property type="project" value="TreeGrafter"/>
</dbReference>
<proteinExistence type="predicted"/>
<evidence type="ECO:0000256" key="7">
    <source>
        <dbReference type="ARBA" id="ARBA00023242"/>
    </source>
</evidence>
<comment type="subcellular location">
    <subcellularLocation>
        <location evidence="1">Nucleus</location>
    </subcellularLocation>
</comment>
<evidence type="ECO:0000313" key="10">
    <source>
        <dbReference type="EMBL" id="CAG9106337.1"/>
    </source>
</evidence>
<keyword evidence="3" id="KW-0677">Repeat</keyword>
<dbReference type="AlphaFoldDB" id="A0A8S4DXJ5"/>
<evidence type="ECO:0000313" key="11">
    <source>
        <dbReference type="Proteomes" id="UP000653454"/>
    </source>
</evidence>
<dbReference type="Pfam" id="PF00096">
    <property type="entry name" value="zf-C2H2"/>
    <property type="match status" value="2"/>
</dbReference>
<keyword evidence="8" id="KW-0863">Zinc-finger</keyword>
<protein>
    <submittedName>
        <fullName evidence="10">(diamondback moth) hypothetical protein</fullName>
    </submittedName>
</protein>
<dbReference type="SMART" id="SM00355">
    <property type="entry name" value="ZnF_C2H2"/>
    <property type="match status" value="10"/>
</dbReference>
<feature type="domain" description="C2H2-type" evidence="9">
    <location>
        <begin position="306"/>
        <end position="333"/>
    </location>
</feature>
<dbReference type="GO" id="GO:0001227">
    <property type="term" value="F:DNA-binding transcription repressor activity, RNA polymerase II-specific"/>
    <property type="evidence" value="ECO:0007669"/>
    <property type="project" value="TreeGrafter"/>
</dbReference>
<keyword evidence="6" id="KW-0804">Transcription</keyword>
<keyword evidence="4" id="KW-0862">Zinc</keyword>
<keyword evidence="5" id="KW-0805">Transcription regulation</keyword>
<dbReference type="PANTHER" id="PTHR24399:SF23">
    <property type="entry name" value="C2H2-TYPE DOMAIN-CONTAINING PROTEIN"/>
    <property type="match status" value="1"/>
</dbReference>
<keyword evidence="7" id="KW-0539">Nucleus</keyword>
<organism evidence="10 11">
    <name type="scientific">Plutella xylostella</name>
    <name type="common">Diamondback moth</name>
    <name type="synonym">Plutella maculipennis</name>
    <dbReference type="NCBI Taxonomy" id="51655"/>
    <lineage>
        <taxon>Eukaryota</taxon>
        <taxon>Metazoa</taxon>
        <taxon>Ecdysozoa</taxon>
        <taxon>Arthropoda</taxon>
        <taxon>Hexapoda</taxon>
        <taxon>Insecta</taxon>
        <taxon>Pterygota</taxon>
        <taxon>Neoptera</taxon>
        <taxon>Endopterygota</taxon>
        <taxon>Lepidoptera</taxon>
        <taxon>Glossata</taxon>
        <taxon>Ditrysia</taxon>
        <taxon>Yponomeutoidea</taxon>
        <taxon>Plutellidae</taxon>
        <taxon>Plutella</taxon>
    </lineage>
</organism>
<feature type="domain" description="C2H2-type" evidence="9">
    <location>
        <begin position="278"/>
        <end position="305"/>
    </location>
</feature>
<comment type="caution">
    <text evidence="10">The sequence shown here is derived from an EMBL/GenBank/DDBJ whole genome shotgun (WGS) entry which is preliminary data.</text>
</comment>
<reference evidence="10" key="1">
    <citation type="submission" date="2020-11" db="EMBL/GenBank/DDBJ databases">
        <authorList>
            <person name="Whiteford S."/>
        </authorList>
    </citation>
    <scope>NUCLEOTIDE SEQUENCE</scope>
</reference>
<evidence type="ECO:0000256" key="1">
    <source>
        <dbReference type="ARBA" id="ARBA00004123"/>
    </source>
</evidence>
<evidence type="ECO:0000256" key="5">
    <source>
        <dbReference type="ARBA" id="ARBA00023015"/>
    </source>
</evidence>
<accession>A0A8S4DXJ5</accession>
<feature type="domain" description="C2H2-type" evidence="9">
    <location>
        <begin position="112"/>
        <end position="134"/>
    </location>
</feature>
<feature type="domain" description="C2H2-type" evidence="9">
    <location>
        <begin position="250"/>
        <end position="277"/>
    </location>
</feature>
<dbReference type="Pfam" id="PF13912">
    <property type="entry name" value="zf-C2H2_6"/>
    <property type="match status" value="1"/>
</dbReference>
<dbReference type="Pfam" id="PF12874">
    <property type="entry name" value="zf-met"/>
    <property type="match status" value="1"/>
</dbReference>
<dbReference type="SUPFAM" id="SSF57667">
    <property type="entry name" value="beta-beta-alpha zinc fingers"/>
    <property type="match status" value="3"/>
</dbReference>
<evidence type="ECO:0000256" key="3">
    <source>
        <dbReference type="ARBA" id="ARBA00022737"/>
    </source>
</evidence>
<keyword evidence="2" id="KW-0479">Metal-binding</keyword>
<evidence type="ECO:0000256" key="4">
    <source>
        <dbReference type="ARBA" id="ARBA00022833"/>
    </source>
</evidence>
<dbReference type="InterPro" id="IPR036236">
    <property type="entry name" value="Znf_C2H2_sf"/>
</dbReference>
<dbReference type="PANTHER" id="PTHR24399">
    <property type="entry name" value="ZINC FINGER AND BTB DOMAIN-CONTAINING"/>
    <property type="match status" value="1"/>
</dbReference>
<feature type="domain" description="C2H2-type" evidence="9">
    <location>
        <begin position="193"/>
        <end position="216"/>
    </location>
</feature>
<evidence type="ECO:0000256" key="2">
    <source>
        <dbReference type="ARBA" id="ARBA00022723"/>
    </source>
</evidence>
<name>A0A8S4DXJ5_PLUXY</name>
<gene>
    <name evidence="10" type="ORF">PLXY2_LOCUS3652</name>
</gene>
<dbReference type="PROSITE" id="PS50157">
    <property type="entry name" value="ZINC_FINGER_C2H2_2"/>
    <property type="match status" value="6"/>
</dbReference>
<keyword evidence="11" id="KW-1185">Reference proteome</keyword>
<dbReference type="Gene3D" id="3.30.160.60">
    <property type="entry name" value="Classic Zinc Finger"/>
    <property type="match status" value="5"/>
</dbReference>
<sequence>MKTNAMTLLKYATAYPFRLPEIDVMCILCNSSFEDPKDFRDHFDNEHKQFNVKKVFRCSKVKVDCTDLSCRICDESFDAIDDVADHLITEHGIEISADGFAFEIFKFGSEKWTCAYCQKKFISLRMLSRHTASHFRNFVCPSCGKAYTYINDLKKHTLVKHSKKFRCIKCNEDFPSIEDRNKHRKLSQACWQYRCQYCGERFTCQTKKDKHLESVHGRLHRAFKCPSCPLEFASYSLANSHYVVAHTEKFVCTLCGKKLASPKALRLHNDRHTGNMAFQCDVCDKGFLRKCQLVQHYWAHREDKRFECKLCNKKFNQRVSWKSHMKSRHPEIPELVDF</sequence>